<dbReference type="InterPro" id="IPR047623">
    <property type="entry name" value="SatP"/>
</dbReference>
<keyword evidence="1" id="KW-1133">Transmembrane helix</keyword>
<dbReference type="EMBL" id="JAUSSU010000031">
    <property type="protein sequence ID" value="MDQ0116835.1"/>
    <property type="molecule type" value="Genomic_DNA"/>
</dbReference>
<evidence type="ECO:0000313" key="2">
    <source>
        <dbReference type="EMBL" id="MDQ0116835.1"/>
    </source>
</evidence>
<comment type="caution">
    <text evidence="2">The sequence shown here is derived from an EMBL/GenBank/DDBJ whole genome shotgun (WGS) entry which is preliminary data.</text>
</comment>
<feature type="transmembrane region" description="Helical" evidence="1">
    <location>
        <begin position="131"/>
        <end position="149"/>
    </location>
</feature>
<feature type="transmembrane region" description="Helical" evidence="1">
    <location>
        <begin position="44"/>
        <end position="65"/>
    </location>
</feature>
<reference evidence="2 3" key="1">
    <citation type="submission" date="2023-07" db="EMBL/GenBank/DDBJ databases">
        <title>Sorghum-associated microbial communities from plants grown in Nebraska, USA.</title>
        <authorList>
            <person name="Schachtman D."/>
        </authorList>
    </citation>
    <scope>NUCLEOTIDE SEQUENCE [LARGE SCALE GENOMIC DNA]</scope>
    <source>
        <strain evidence="2 3">CC482</strain>
    </source>
</reference>
<dbReference type="Proteomes" id="UP001229346">
    <property type="component" value="Unassembled WGS sequence"/>
</dbReference>
<feature type="transmembrane region" description="Helical" evidence="1">
    <location>
        <begin position="161"/>
        <end position="186"/>
    </location>
</feature>
<keyword evidence="1" id="KW-0472">Membrane</keyword>
<gene>
    <name evidence="2" type="ORF">J2T15_006322</name>
</gene>
<feature type="transmembrane region" description="Helical" evidence="1">
    <location>
        <begin position="109"/>
        <end position="126"/>
    </location>
</feature>
<proteinExistence type="predicted"/>
<evidence type="ECO:0000313" key="3">
    <source>
        <dbReference type="Proteomes" id="UP001229346"/>
    </source>
</evidence>
<dbReference type="PANTHER" id="PTHR30178">
    <property type="entry name" value="INNER MEMBRANE PROTEIN YAAH"/>
    <property type="match status" value="1"/>
</dbReference>
<feature type="transmembrane region" description="Helical" evidence="1">
    <location>
        <begin position="20"/>
        <end position="38"/>
    </location>
</feature>
<feature type="transmembrane region" description="Helical" evidence="1">
    <location>
        <begin position="77"/>
        <end position="97"/>
    </location>
</feature>
<sequence>MDENKTQNDHSQHWSNPTPAGLVALAVACFCFFALLTGSVDASAMPLLACFLLGGFVIQFVVALLDLKTNNLSGGNTYLYFSVFFMLVSGLEMLLKYYEPGLDARIDGWAWTALALVVLLWTPAFFKSPAILFELIVVLNFAIISIAIHDFGIVSAGFSNVLAHIAAYALLICGLLGIYLSAALVVNGTFGKEIFPNPGPFYTKLQNRKKN</sequence>
<protein>
    <submittedName>
        <fullName evidence="2">Succinate-acetate transporter protein</fullName>
    </submittedName>
</protein>
<name>A0ABT9UB23_PAEHA</name>
<accession>A0ABT9UB23</accession>
<keyword evidence="1" id="KW-0812">Transmembrane</keyword>
<dbReference type="PANTHER" id="PTHR30178:SF3">
    <property type="entry name" value="SUCCINATE-ACETATE_PROTON SYMPORTER SATP"/>
    <property type="match status" value="1"/>
</dbReference>
<dbReference type="PROSITE" id="PS51257">
    <property type="entry name" value="PROKAR_LIPOPROTEIN"/>
    <property type="match status" value="1"/>
</dbReference>
<keyword evidence="3" id="KW-1185">Reference proteome</keyword>
<organism evidence="2 3">
    <name type="scientific">Paenibacillus harenae</name>
    <dbReference type="NCBI Taxonomy" id="306543"/>
    <lineage>
        <taxon>Bacteria</taxon>
        <taxon>Bacillati</taxon>
        <taxon>Bacillota</taxon>
        <taxon>Bacilli</taxon>
        <taxon>Bacillales</taxon>
        <taxon>Paenibacillaceae</taxon>
        <taxon>Paenibacillus</taxon>
    </lineage>
</organism>
<evidence type="ECO:0000256" key="1">
    <source>
        <dbReference type="SAM" id="Phobius"/>
    </source>
</evidence>
<dbReference type="RefSeq" id="WP_307210749.1">
    <property type="nucleotide sequence ID" value="NZ_JAUSST010000011.1"/>
</dbReference>